<evidence type="ECO:0000313" key="2">
    <source>
        <dbReference type="EMBL" id="KAK9809805.1"/>
    </source>
</evidence>
<protein>
    <submittedName>
        <fullName evidence="2">Uncharacterized protein</fullName>
    </submittedName>
</protein>
<sequence length="84" mass="9263">MKRETRERRQADFFKAEPARRGQPGDFVVSDKDARQNPLSNSNKVLAVDDIGPSGEDTFGSEPEVPESPEVSAPLREAPLAVRI</sequence>
<feature type="region of interest" description="Disordered" evidence="1">
    <location>
        <begin position="1"/>
        <end position="84"/>
    </location>
</feature>
<accession>A0AAW1PJ07</accession>
<dbReference type="EMBL" id="JALJOQ010000016">
    <property type="protein sequence ID" value="KAK9809805.1"/>
    <property type="molecule type" value="Genomic_DNA"/>
</dbReference>
<comment type="caution">
    <text evidence="2">The sequence shown here is derived from an EMBL/GenBank/DDBJ whole genome shotgun (WGS) entry which is preliminary data.</text>
</comment>
<gene>
    <name evidence="2" type="ORF">WJX73_008196</name>
</gene>
<evidence type="ECO:0000313" key="3">
    <source>
        <dbReference type="Proteomes" id="UP001465755"/>
    </source>
</evidence>
<keyword evidence="3" id="KW-1185">Reference proteome</keyword>
<reference evidence="2 3" key="1">
    <citation type="journal article" date="2024" name="Nat. Commun.">
        <title>Phylogenomics reveals the evolutionary origins of lichenization in chlorophyte algae.</title>
        <authorList>
            <person name="Puginier C."/>
            <person name="Libourel C."/>
            <person name="Otte J."/>
            <person name="Skaloud P."/>
            <person name="Haon M."/>
            <person name="Grisel S."/>
            <person name="Petersen M."/>
            <person name="Berrin J.G."/>
            <person name="Delaux P.M."/>
            <person name="Dal Grande F."/>
            <person name="Keller J."/>
        </authorList>
    </citation>
    <scope>NUCLEOTIDE SEQUENCE [LARGE SCALE GENOMIC DNA]</scope>
    <source>
        <strain evidence="2 3">SAG 2036</strain>
    </source>
</reference>
<proteinExistence type="predicted"/>
<feature type="compositionally biased region" description="Basic and acidic residues" evidence="1">
    <location>
        <begin position="1"/>
        <end position="20"/>
    </location>
</feature>
<dbReference type="AlphaFoldDB" id="A0AAW1PJ07"/>
<organism evidence="2 3">
    <name type="scientific">Symbiochloris irregularis</name>
    <dbReference type="NCBI Taxonomy" id="706552"/>
    <lineage>
        <taxon>Eukaryota</taxon>
        <taxon>Viridiplantae</taxon>
        <taxon>Chlorophyta</taxon>
        <taxon>core chlorophytes</taxon>
        <taxon>Trebouxiophyceae</taxon>
        <taxon>Trebouxiales</taxon>
        <taxon>Trebouxiaceae</taxon>
        <taxon>Symbiochloris</taxon>
    </lineage>
</organism>
<evidence type="ECO:0000256" key="1">
    <source>
        <dbReference type="SAM" id="MobiDB-lite"/>
    </source>
</evidence>
<dbReference type="Proteomes" id="UP001465755">
    <property type="component" value="Unassembled WGS sequence"/>
</dbReference>
<name>A0AAW1PJ07_9CHLO</name>